<evidence type="ECO:0000256" key="7">
    <source>
        <dbReference type="SAM" id="MobiDB-lite"/>
    </source>
</evidence>
<dbReference type="Pfam" id="PF08533">
    <property type="entry name" value="Glyco_hydro_42C"/>
    <property type="match status" value="1"/>
</dbReference>
<dbReference type="InterPro" id="IPR003476">
    <property type="entry name" value="Glyco_hydro_42"/>
</dbReference>
<dbReference type="SUPFAM" id="SSF51445">
    <property type="entry name" value="(Trans)glycosidases"/>
    <property type="match status" value="1"/>
</dbReference>
<feature type="region of interest" description="Disordered" evidence="7">
    <location>
        <begin position="663"/>
        <end position="682"/>
    </location>
</feature>
<reference evidence="12" key="1">
    <citation type="submission" date="2023-07" db="EMBL/GenBank/DDBJ databases">
        <title>30 novel species of actinomycetes from the DSMZ collection.</title>
        <authorList>
            <person name="Nouioui I."/>
        </authorList>
    </citation>
    <scope>NUCLEOTIDE SEQUENCE [LARGE SCALE GENOMIC DNA]</scope>
    <source>
        <strain evidence="12">DSM 44938</strain>
    </source>
</reference>
<keyword evidence="5 6" id="KW-0326">Glycosidase</keyword>
<feature type="domain" description="Glycoside hydrolase family 42 N-terminal" evidence="8">
    <location>
        <begin position="17"/>
        <end position="385"/>
    </location>
</feature>
<dbReference type="Gene3D" id="3.40.50.880">
    <property type="match status" value="1"/>
</dbReference>
<dbReference type="Proteomes" id="UP001183246">
    <property type="component" value="Unassembled WGS sequence"/>
</dbReference>
<dbReference type="PIRSF" id="PIRSF001084">
    <property type="entry name" value="B-galactosidase"/>
    <property type="match status" value="1"/>
</dbReference>
<dbReference type="RefSeq" id="WP_311702191.1">
    <property type="nucleotide sequence ID" value="NZ_JAVREL010000001.1"/>
</dbReference>
<dbReference type="InterPro" id="IPR017853">
    <property type="entry name" value="GH"/>
</dbReference>
<dbReference type="Gene3D" id="3.20.20.80">
    <property type="entry name" value="Glycosidases"/>
    <property type="match status" value="1"/>
</dbReference>
<evidence type="ECO:0000313" key="12">
    <source>
        <dbReference type="Proteomes" id="UP001183246"/>
    </source>
</evidence>
<dbReference type="InterPro" id="IPR013780">
    <property type="entry name" value="Glyco_hydro_b"/>
</dbReference>
<dbReference type="CDD" id="cd03143">
    <property type="entry name" value="A4_beta-galactosidase_middle_domain"/>
    <property type="match status" value="1"/>
</dbReference>
<dbReference type="Gene3D" id="2.60.40.1180">
    <property type="entry name" value="Golgi alpha-mannosidase II"/>
    <property type="match status" value="1"/>
</dbReference>
<evidence type="ECO:0000256" key="5">
    <source>
        <dbReference type="ARBA" id="ARBA00023295"/>
    </source>
</evidence>
<dbReference type="Pfam" id="PF08532">
    <property type="entry name" value="Glyco_hydro_42M"/>
    <property type="match status" value="1"/>
</dbReference>
<dbReference type="Pfam" id="PF02449">
    <property type="entry name" value="Glyco_hydro_42"/>
    <property type="match status" value="1"/>
</dbReference>
<dbReference type="EC" id="3.2.1.23" evidence="3 6"/>
<name>A0ABU2MJH7_9ACTN</name>
<dbReference type="InterPro" id="IPR029062">
    <property type="entry name" value="Class_I_gatase-like"/>
</dbReference>
<accession>A0ABU2MJH7</accession>
<keyword evidence="4 6" id="KW-0378">Hydrolase</keyword>
<dbReference type="SUPFAM" id="SSF52317">
    <property type="entry name" value="Class I glutamine amidotransferase-like"/>
    <property type="match status" value="1"/>
</dbReference>
<organism evidence="11 12">
    <name type="scientific">Streptomyces litchfieldiae</name>
    <dbReference type="NCBI Taxonomy" id="3075543"/>
    <lineage>
        <taxon>Bacteria</taxon>
        <taxon>Bacillati</taxon>
        <taxon>Actinomycetota</taxon>
        <taxon>Actinomycetes</taxon>
        <taxon>Kitasatosporales</taxon>
        <taxon>Streptomycetaceae</taxon>
        <taxon>Streptomyces</taxon>
    </lineage>
</organism>
<evidence type="ECO:0000256" key="1">
    <source>
        <dbReference type="ARBA" id="ARBA00001412"/>
    </source>
</evidence>
<evidence type="ECO:0000256" key="2">
    <source>
        <dbReference type="ARBA" id="ARBA00005940"/>
    </source>
</evidence>
<dbReference type="InterPro" id="IPR013738">
    <property type="entry name" value="Beta_galactosidase_Trimer"/>
</dbReference>
<keyword evidence="12" id="KW-1185">Reference proteome</keyword>
<feature type="compositionally biased region" description="Polar residues" evidence="7">
    <location>
        <begin position="663"/>
        <end position="676"/>
    </location>
</feature>
<protein>
    <recommendedName>
        <fullName evidence="3 6">Beta-galactosidase</fullName>
        <shortName evidence="6">Beta-gal</shortName>
        <ecNumber evidence="3 6">3.2.1.23</ecNumber>
    </recommendedName>
</protein>
<comment type="similarity">
    <text evidence="2 6">Belongs to the glycosyl hydrolase 42 family.</text>
</comment>
<dbReference type="InterPro" id="IPR013739">
    <property type="entry name" value="Beta_galactosidase_C"/>
</dbReference>
<proteinExistence type="inferred from homology"/>
<feature type="domain" description="Beta-galactosidase trimerisation" evidence="9">
    <location>
        <begin position="397"/>
        <end position="599"/>
    </location>
</feature>
<evidence type="ECO:0000256" key="3">
    <source>
        <dbReference type="ARBA" id="ARBA00012756"/>
    </source>
</evidence>
<sequence length="682" mass="73986">MAALNDATRGRLLFGGDYNPEQWPAEVWPQDIRLMKEAGVNLATVGVFSWATIEPRPGAREFGWLDTVLDLLHEGGIGVCLATPTASPPPWLGAQHPETLPRDRDGTVIWYGSRNQFCASSPVYREHAARITADLAVRYGSHPALRMWHINNEYGTACWCDTTARHFRTWLRERYGSLAALNTAWGTAFWSQRYDSWDEIVPPRRAQYLNNPAQSLDFSRFTSDALLECFVAERDIVAAHSPDIPVTTNFMPLFVGQDGWRWAAEEDVVSVDIYPDPAASFDDPAGPAHGALVQDLTRSQAGGPWMLMEQAASAVNFRPVNQPKPAGVTRLWSLQAVARGADGVCFFQWRASRQGSEKFHSAMLPHSGEGSPAFARIRDLGAELGRLAPVLGGEVTADIAVLHDWSAWWATQQPGSPSAELDYRAILSAWHHALWQRNLTCDFAHPEADLGGYRMVVIPQLYLLTDAALDNLAAYVAGGGTLVSGFFTGVADEDDRVREGGTDARLREVLGLAAVHEWWPLPAGSAVHLTDGTTGALWSEDLEPAGAETVTAYADGELAGRPAVTRHTYGRGTAWYVSTLPEPPALAELLASAAGAAGVTPVLPGLPPGVEAVRRGELLFLLNHSREQVTVPLPHPHTDLLTGHAHPAGISLDRLGAAVLTPHTQGSRTCADSSSPWPAPRP</sequence>
<dbReference type="PANTHER" id="PTHR36447">
    <property type="entry name" value="BETA-GALACTOSIDASE GANA"/>
    <property type="match status" value="1"/>
</dbReference>
<comment type="catalytic activity">
    <reaction evidence="1 6">
        <text>Hydrolysis of terminal non-reducing beta-D-galactose residues in beta-D-galactosides.</text>
        <dbReference type="EC" id="3.2.1.23"/>
    </reaction>
</comment>
<feature type="domain" description="Beta-galactosidase C-terminal" evidence="10">
    <location>
        <begin position="609"/>
        <end position="661"/>
    </location>
</feature>
<evidence type="ECO:0000259" key="8">
    <source>
        <dbReference type="Pfam" id="PF02449"/>
    </source>
</evidence>
<dbReference type="PANTHER" id="PTHR36447:SF1">
    <property type="entry name" value="BETA-GALACTOSIDASE GANA"/>
    <property type="match status" value="1"/>
</dbReference>
<evidence type="ECO:0000256" key="6">
    <source>
        <dbReference type="PIRNR" id="PIRNR001084"/>
    </source>
</evidence>
<comment type="caution">
    <text evidence="11">The sequence shown here is derived from an EMBL/GenBank/DDBJ whole genome shotgun (WGS) entry which is preliminary data.</text>
</comment>
<evidence type="ECO:0000256" key="4">
    <source>
        <dbReference type="ARBA" id="ARBA00022801"/>
    </source>
</evidence>
<gene>
    <name evidence="11" type="ORF">RM590_00225</name>
</gene>
<dbReference type="InterPro" id="IPR013529">
    <property type="entry name" value="Glyco_hydro_42_N"/>
</dbReference>
<evidence type="ECO:0000313" key="11">
    <source>
        <dbReference type="EMBL" id="MDT0341093.1"/>
    </source>
</evidence>
<evidence type="ECO:0000259" key="9">
    <source>
        <dbReference type="Pfam" id="PF08532"/>
    </source>
</evidence>
<dbReference type="EMBL" id="JAVREL010000001">
    <property type="protein sequence ID" value="MDT0341093.1"/>
    <property type="molecule type" value="Genomic_DNA"/>
</dbReference>
<evidence type="ECO:0000259" key="10">
    <source>
        <dbReference type="Pfam" id="PF08533"/>
    </source>
</evidence>